<dbReference type="PANTHER" id="PTHR21601">
    <property type="entry name" value="SPA2 PROTEIN"/>
    <property type="match status" value="1"/>
</dbReference>
<name>A0A4U0VIY4_9PEZI</name>
<sequence length="797" mass="87926">MASRYQHLNGADNPYSPALPPSTNRQLASPPASGHTSNSTNGISPNGATRRSDSNGNPSPPASIARSSGDTGSYPSNPSQGGRTPSASRSKSQYLEDALSQHYTALNNYLAAHLRDERGNPKPNKARDKLLRLSAVQFQELSTDVYDELLRREDERQQRGLRSTPSASVPQFLLPKPNFHPKRNQARQKLSTLPLERFRQLATDVFYELERRYPRFAGAHIDRVASPTASVASSGREPSSQIGSPNSRTGRSAPTGSFNGWESRGPPLSSMQPRPYRESPPSSSGSGPKAPNGMIRGPPNEYGRPLPKTFQSNTIVPNKSTMVEDDESIDEEGGHDVLEDAFGLQDATSGQRGRGTNRSAAGSSEKDREMNSVYQNQVAQLQEKVNSLESQLRDREAEVSGFLTSKRDAESAVDTERSEWYNSRYALEQKVSETQDLNDALQSELEKLRTSSSNTERGLRAQLEETLAAHNELQSQHRLLRSLPNETASSDWKTKHENLEQILLEQQQLTEDVRREAASSLREMRVLCEESSYALENEERLTKRVHQLESEIEEWKIRHARTRTQLRKLRASSVGPNSLPDAGLAVREGGFVQPEGLVQDVHVTEFQLAIDELLQTARRSADSSTTIDRMKSVVMSVRSITQDIDQALDQPADSMHQLAKLRSRVSATANNLITASKSHASADGLSPVSLLDAAASHLATAVIELMRTVKIRPTPASQLEESEGEDEELTHGRPMAKSTGYFNHTDDTTPQRSRASSRTYSSTSSLQRVSGWAHRRSSSSSAMRGEGIDCGSEDHRT</sequence>
<feature type="coiled-coil region" evidence="1">
    <location>
        <begin position="371"/>
        <end position="398"/>
    </location>
</feature>
<feature type="domain" description="GIT Spa2 homology (SHD)" evidence="3">
    <location>
        <begin position="186"/>
        <end position="216"/>
    </location>
</feature>
<feature type="compositionally biased region" description="Low complexity" evidence="2">
    <location>
        <begin position="279"/>
        <end position="288"/>
    </location>
</feature>
<feature type="compositionally biased region" description="Polar residues" evidence="2">
    <location>
        <begin position="309"/>
        <end position="321"/>
    </location>
</feature>
<dbReference type="InterPro" id="IPR056439">
    <property type="entry name" value="VBS_C3G9"/>
</dbReference>
<dbReference type="EMBL" id="NAJN01002835">
    <property type="protein sequence ID" value="TKA48296.1"/>
    <property type="molecule type" value="Genomic_DNA"/>
</dbReference>
<feature type="region of interest" description="Disordered" evidence="2">
    <location>
        <begin position="156"/>
        <end position="183"/>
    </location>
</feature>
<reference evidence="4 5" key="1">
    <citation type="submission" date="2017-03" db="EMBL/GenBank/DDBJ databases">
        <title>Genomes of endolithic fungi from Antarctica.</title>
        <authorList>
            <person name="Coleine C."/>
            <person name="Masonjones S."/>
            <person name="Stajich J.E."/>
        </authorList>
    </citation>
    <scope>NUCLEOTIDE SEQUENCE [LARGE SCALE GENOMIC DNA]</scope>
    <source>
        <strain evidence="4 5">CCFEE 5187</strain>
    </source>
</reference>
<dbReference type="GO" id="GO:1902716">
    <property type="term" value="C:cell cortex of growing cell tip"/>
    <property type="evidence" value="ECO:0007669"/>
    <property type="project" value="TreeGrafter"/>
</dbReference>
<keyword evidence="5" id="KW-1185">Reference proteome</keyword>
<feature type="compositionally biased region" description="Polar residues" evidence="2">
    <location>
        <begin position="65"/>
        <end position="93"/>
    </location>
</feature>
<dbReference type="Pfam" id="PF23742">
    <property type="entry name" value="VBS_C3G9"/>
    <property type="match status" value="1"/>
</dbReference>
<dbReference type="Proteomes" id="UP000308768">
    <property type="component" value="Unassembled WGS sequence"/>
</dbReference>
<dbReference type="SMART" id="SM00555">
    <property type="entry name" value="GIT"/>
    <property type="match status" value="2"/>
</dbReference>
<dbReference type="Pfam" id="PF08518">
    <property type="entry name" value="GIT_SHD"/>
    <property type="match status" value="2"/>
</dbReference>
<protein>
    <recommendedName>
        <fullName evidence="3">GIT Spa2 homology (SHD) domain-containing protein</fullName>
    </recommendedName>
</protein>
<evidence type="ECO:0000259" key="3">
    <source>
        <dbReference type="SMART" id="SM00555"/>
    </source>
</evidence>
<proteinExistence type="predicted"/>
<evidence type="ECO:0000313" key="5">
    <source>
        <dbReference type="Proteomes" id="UP000308768"/>
    </source>
</evidence>
<feature type="region of interest" description="Disordered" evidence="2">
    <location>
        <begin position="714"/>
        <end position="797"/>
    </location>
</feature>
<gene>
    <name evidence="4" type="ORF">B0A49_13895</name>
</gene>
<dbReference type="GO" id="GO:0005078">
    <property type="term" value="F:MAP-kinase scaffold activity"/>
    <property type="evidence" value="ECO:0007669"/>
    <property type="project" value="TreeGrafter"/>
</dbReference>
<feature type="domain" description="GIT Spa2 homology (SHD)" evidence="3">
    <location>
        <begin position="126"/>
        <end position="156"/>
    </location>
</feature>
<feature type="compositionally biased region" description="Polar residues" evidence="2">
    <location>
        <begin position="34"/>
        <end position="57"/>
    </location>
</feature>
<feature type="region of interest" description="Disordered" evidence="2">
    <location>
        <begin position="344"/>
        <end position="371"/>
    </location>
</feature>
<feature type="region of interest" description="Disordered" evidence="2">
    <location>
        <begin position="1"/>
        <end position="99"/>
    </location>
</feature>
<dbReference type="STRING" id="331657.A0A4U0VIY4"/>
<evidence type="ECO:0000313" key="4">
    <source>
        <dbReference type="EMBL" id="TKA48296.1"/>
    </source>
</evidence>
<organism evidence="4 5">
    <name type="scientific">Cryomyces minteri</name>
    <dbReference type="NCBI Taxonomy" id="331657"/>
    <lineage>
        <taxon>Eukaryota</taxon>
        <taxon>Fungi</taxon>
        <taxon>Dikarya</taxon>
        <taxon>Ascomycota</taxon>
        <taxon>Pezizomycotina</taxon>
        <taxon>Dothideomycetes</taxon>
        <taxon>Dothideomycetes incertae sedis</taxon>
        <taxon>Cryomyces</taxon>
    </lineage>
</organism>
<dbReference type="OrthoDB" id="5588096at2759"/>
<dbReference type="PANTHER" id="PTHR21601:SF0">
    <property type="entry name" value="PROTEIN SPA2-RELATED"/>
    <property type="match status" value="1"/>
</dbReference>
<dbReference type="InterPro" id="IPR013724">
    <property type="entry name" value="GIT_SHD"/>
</dbReference>
<evidence type="ECO:0000256" key="2">
    <source>
        <dbReference type="SAM" id="MobiDB-lite"/>
    </source>
</evidence>
<feature type="compositionally biased region" description="Low complexity" evidence="2">
    <location>
        <begin position="752"/>
        <end position="765"/>
    </location>
</feature>
<feature type="compositionally biased region" description="Polar residues" evidence="2">
    <location>
        <begin position="227"/>
        <end position="260"/>
    </location>
</feature>
<feature type="compositionally biased region" description="Polar residues" evidence="2">
    <location>
        <begin position="346"/>
        <end position="362"/>
    </location>
</feature>
<feature type="coiled-coil region" evidence="1">
    <location>
        <begin position="431"/>
        <end position="572"/>
    </location>
</feature>
<dbReference type="GO" id="GO:0005826">
    <property type="term" value="C:actomyosin contractile ring"/>
    <property type="evidence" value="ECO:0007669"/>
    <property type="project" value="TreeGrafter"/>
</dbReference>
<evidence type="ECO:0000256" key="1">
    <source>
        <dbReference type="SAM" id="Coils"/>
    </source>
</evidence>
<dbReference type="InterPro" id="IPR039892">
    <property type="entry name" value="Spa2/Sph1"/>
</dbReference>
<dbReference type="AlphaFoldDB" id="A0A4U0VIY4"/>
<feature type="region of interest" description="Disordered" evidence="2">
    <location>
        <begin position="227"/>
        <end position="332"/>
    </location>
</feature>
<comment type="caution">
    <text evidence="4">The sequence shown here is derived from an EMBL/GenBank/DDBJ whole genome shotgun (WGS) entry which is preliminary data.</text>
</comment>
<accession>A0A4U0VIY4</accession>
<keyword evidence="1" id="KW-0175">Coiled coil</keyword>